<dbReference type="RefSeq" id="WP_145641205.1">
    <property type="nucleotide sequence ID" value="NZ_VIWP01000007.1"/>
</dbReference>
<comment type="caution">
    <text evidence="2">The sequence shown here is derived from an EMBL/GenBank/DDBJ whole genome shotgun (WGS) entry which is preliminary data.</text>
</comment>
<evidence type="ECO:0000313" key="3">
    <source>
        <dbReference type="Proteomes" id="UP000320653"/>
    </source>
</evidence>
<accession>A0A561QHL3</accession>
<evidence type="ECO:0000313" key="2">
    <source>
        <dbReference type="EMBL" id="TWF49875.1"/>
    </source>
</evidence>
<protein>
    <submittedName>
        <fullName evidence="2">Uncharacterized protein</fullName>
    </submittedName>
</protein>
<feature type="chain" id="PRO_5021821232" evidence="1">
    <location>
        <begin position="25"/>
        <end position="218"/>
    </location>
</feature>
<dbReference type="OrthoDB" id="8419748at2"/>
<dbReference type="Proteomes" id="UP000320653">
    <property type="component" value="Unassembled WGS sequence"/>
</dbReference>
<reference evidence="2 3" key="1">
    <citation type="submission" date="2019-06" db="EMBL/GenBank/DDBJ databases">
        <title>Sorghum-associated microbial communities from plants grown in Nebraska, USA.</title>
        <authorList>
            <person name="Schachtman D."/>
        </authorList>
    </citation>
    <scope>NUCLEOTIDE SEQUENCE [LARGE SCALE GENOMIC DNA]</scope>
    <source>
        <strain evidence="2 3">1225</strain>
    </source>
</reference>
<sequence length="218" mass="23640">MNKRFSAGGAVLSFMLISASQAFADDKPLIWQPLKNSDTSYAVKLGVKLPVAMEPQAGFVLGVDAQKNGTVVDTPVKFWSSFKAESIQRPAYEMNRKVAFDLDSLAESAGISVNYYEKQIVTPALDLERQSSYELRYDGLSQQWSGFDASQSVKLSRSNTGTAVVVRANTIDNFKIAGAGLGLEQKFGDHITLTGSFDGSTAATDPVASINARYAFTW</sequence>
<gene>
    <name evidence="2" type="ORF">FHW37_107242</name>
</gene>
<name>A0A561QHL3_9HYPH</name>
<dbReference type="EMBL" id="VIWP01000007">
    <property type="protein sequence ID" value="TWF49875.1"/>
    <property type="molecule type" value="Genomic_DNA"/>
</dbReference>
<keyword evidence="1" id="KW-0732">Signal</keyword>
<proteinExistence type="predicted"/>
<evidence type="ECO:0000256" key="1">
    <source>
        <dbReference type="SAM" id="SignalP"/>
    </source>
</evidence>
<dbReference type="AlphaFoldDB" id="A0A561QHL3"/>
<organism evidence="2 3">
    <name type="scientific">Neorhizobium alkalisoli</name>
    <dbReference type="NCBI Taxonomy" id="528178"/>
    <lineage>
        <taxon>Bacteria</taxon>
        <taxon>Pseudomonadati</taxon>
        <taxon>Pseudomonadota</taxon>
        <taxon>Alphaproteobacteria</taxon>
        <taxon>Hyphomicrobiales</taxon>
        <taxon>Rhizobiaceae</taxon>
        <taxon>Rhizobium/Agrobacterium group</taxon>
        <taxon>Neorhizobium</taxon>
    </lineage>
</organism>
<feature type="signal peptide" evidence="1">
    <location>
        <begin position="1"/>
        <end position="24"/>
    </location>
</feature>
<keyword evidence="3" id="KW-1185">Reference proteome</keyword>